<dbReference type="AlphaFoldDB" id="F9ERU1"/>
<dbReference type="InterPro" id="IPR032676">
    <property type="entry name" value="YkuD_2"/>
</dbReference>
<feature type="non-terminal residue" evidence="1">
    <location>
        <position position="1"/>
    </location>
</feature>
<sequence>SIFQKAYLGYVQITNKNPGVLIIIDYSKPSNEERFYVLDLNKKS</sequence>
<name>F9ERU1_9FUSO</name>
<proteinExistence type="predicted"/>
<organism evidence="1 2">
    <name type="scientific">Fusobacterium animalis ATCC 51191</name>
    <dbReference type="NCBI Taxonomy" id="997347"/>
    <lineage>
        <taxon>Bacteria</taxon>
        <taxon>Fusobacteriati</taxon>
        <taxon>Fusobacteriota</taxon>
        <taxon>Fusobacteriia</taxon>
        <taxon>Fusobacteriales</taxon>
        <taxon>Fusobacteriaceae</taxon>
        <taxon>Fusobacterium</taxon>
    </lineage>
</organism>
<evidence type="ECO:0000313" key="1">
    <source>
        <dbReference type="EMBL" id="EGQ75869.1"/>
    </source>
</evidence>
<gene>
    <name evidence="1" type="ORF">HMPREF9094_2646</name>
</gene>
<dbReference type="Pfam" id="PF13645">
    <property type="entry name" value="YkuD_2"/>
    <property type="match status" value="1"/>
</dbReference>
<reference evidence="1 2" key="1">
    <citation type="submission" date="2011-05" db="EMBL/GenBank/DDBJ databases">
        <authorList>
            <person name="Muzny D."/>
            <person name="Qin X."/>
            <person name="Deng J."/>
            <person name="Jiang H."/>
            <person name="Liu Y."/>
            <person name="Qu J."/>
            <person name="Song X.-Z."/>
            <person name="Zhang L."/>
            <person name="Thornton R."/>
            <person name="Coyle M."/>
            <person name="Francisco L."/>
            <person name="Jackson L."/>
            <person name="Javaid M."/>
            <person name="Korchina V."/>
            <person name="Kovar C."/>
            <person name="Mata R."/>
            <person name="Mathew T."/>
            <person name="Ngo R."/>
            <person name="Nguyen L."/>
            <person name="Nguyen N."/>
            <person name="Okwuonu G."/>
            <person name="Ongeri F."/>
            <person name="Pham C."/>
            <person name="Simmons D."/>
            <person name="Wilczek-Boney K."/>
            <person name="Hale W."/>
            <person name="Jakkamsetti A."/>
            <person name="Pham P."/>
            <person name="Ruth R."/>
            <person name="San Lucas F."/>
            <person name="Warren J."/>
            <person name="Zhang J."/>
            <person name="Zhao Z."/>
            <person name="Zhou C."/>
            <person name="Zhu D."/>
            <person name="Lee S."/>
            <person name="Bess C."/>
            <person name="Blankenburg K."/>
            <person name="Forbes L."/>
            <person name="Fu Q."/>
            <person name="Gubbala S."/>
            <person name="Hirani K."/>
            <person name="Jayaseelan J.C."/>
            <person name="Lara F."/>
            <person name="Munidasa M."/>
            <person name="Palculict T."/>
            <person name="Patil S."/>
            <person name="Pu L.-L."/>
            <person name="Saada N."/>
            <person name="Tang L."/>
            <person name="Weissenberger G."/>
            <person name="Zhu Y."/>
            <person name="Hemphill L."/>
            <person name="Shang Y."/>
            <person name="Youmans B."/>
            <person name="Ayvaz T."/>
            <person name="Ross M."/>
            <person name="Santibanez J."/>
            <person name="Aqrawi P."/>
            <person name="Gross S."/>
            <person name="Joshi V."/>
            <person name="Fowler G."/>
            <person name="Nazareth L."/>
            <person name="Reid J."/>
            <person name="Worley K."/>
            <person name="Petrosino J."/>
            <person name="Highlander S."/>
            <person name="Gibbs R."/>
        </authorList>
    </citation>
    <scope>NUCLEOTIDE SEQUENCE [LARGE SCALE GENOMIC DNA]</scope>
    <source>
        <strain evidence="1 2">ATCC 51191</strain>
    </source>
</reference>
<dbReference type="PANTHER" id="PTHR38477:SF1">
    <property type="entry name" value="MUREIN L,D-TRANSPEPTIDASE CATALYTIC DOMAIN FAMILY PROTEIN"/>
    <property type="match status" value="1"/>
</dbReference>
<keyword evidence="2" id="KW-1185">Reference proteome</keyword>
<accession>F9ERU1</accession>
<dbReference type="EMBL" id="AFQD01000656">
    <property type="protein sequence ID" value="EGQ75869.1"/>
    <property type="molecule type" value="Genomic_DNA"/>
</dbReference>
<dbReference type="Proteomes" id="UP000005392">
    <property type="component" value="Unassembled WGS sequence"/>
</dbReference>
<evidence type="ECO:0000313" key="2">
    <source>
        <dbReference type="Proteomes" id="UP000005392"/>
    </source>
</evidence>
<dbReference type="HOGENOM" id="CLU_3209301_0_0_0"/>
<dbReference type="PANTHER" id="PTHR38477">
    <property type="entry name" value="HYPOTHETICAL EXPORTED PROTEIN"/>
    <property type="match status" value="1"/>
</dbReference>
<comment type="caution">
    <text evidence="1">The sequence shown here is derived from an EMBL/GenBank/DDBJ whole genome shotgun (WGS) entry which is preliminary data.</text>
</comment>
<protein>
    <submittedName>
        <fullName evidence="1">Uncharacterized protein</fullName>
    </submittedName>
</protein>